<proteinExistence type="predicted"/>
<reference evidence="1" key="2">
    <citation type="submission" date="2014-07" db="EMBL/GenBank/DDBJ databases">
        <authorList>
            <person name="Hull J."/>
        </authorList>
    </citation>
    <scope>NUCLEOTIDE SEQUENCE</scope>
</reference>
<dbReference type="EMBL" id="GBHO01021746">
    <property type="protein sequence ID" value="JAG21858.1"/>
    <property type="molecule type" value="Transcribed_RNA"/>
</dbReference>
<evidence type="ECO:0000313" key="1">
    <source>
        <dbReference type="EMBL" id="JAG21858.1"/>
    </source>
</evidence>
<gene>
    <name evidence="1" type="primary">metG_3</name>
    <name evidence="1" type="ORF">CM83_764</name>
</gene>
<protein>
    <submittedName>
        <fullName evidence="1">Methionine--tRNA ligase</fullName>
    </submittedName>
</protein>
<name>A0A0A9XSP8_LYGHE</name>
<accession>A0A0A9XSP8</accession>
<reference evidence="1" key="1">
    <citation type="journal article" date="2014" name="PLoS ONE">
        <title>Transcriptome-Based Identification of ABC Transporters in the Western Tarnished Plant Bug Lygus hesperus.</title>
        <authorList>
            <person name="Hull J.J."/>
            <person name="Chaney K."/>
            <person name="Geib S.M."/>
            <person name="Fabrick J.A."/>
            <person name="Brent C.S."/>
            <person name="Walsh D."/>
            <person name="Lavine L.C."/>
        </authorList>
    </citation>
    <scope>NUCLEOTIDE SEQUENCE</scope>
</reference>
<keyword evidence="1" id="KW-0436">Ligase</keyword>
<dbReference type="AlphaFoldDB" id="A0A0A9XSP8"/>
<sequence>MIRKLRPPVLQVYADSGYGKRCHWSVVRLACATEALQSVCHPCYLLLRFDLTARIFIHLQCLRSINLQASSALTPPSSITILCNELLTTHSLLATHASAQQLHFVFGGAAYFVALSAVLQLLSNTVSTTVTKYGLACAMEAVSSVLHTLHTLEPDPIPVFLHAQYTRILFTQL</sequence>
<organism evidence="1">
    <name type="scientific">Lygus hesperus</name>
    <name type="common">Western plant bug</name>
    <dbReference type="NCBI Taxonomy" id="30085"/>
    <lineage>
        <taxon>Eukaryota</taxon>
        <taxon>Metazoa</taxon>
        <taxon>Ecdysozoa</taxon>
        <taxon>Arthropoda</taxon>
        <taxon>Hexapoda</taxon>
        <taxon>Insecta</taxon>
        <taxon>Pterygota</taxon>
        <taxon>Neoptera</taxon>
        <taxon>Paraneoptera</taxon>
        <taxon>Hemiptera</taxon>
        <taxon>Heteroptera</taxon>
        <taxon>Panheteroptera</taxon>
        <taxon>Cimicomorpha</taxon>
        <taxon>Miridae</taxon>
        <taxon>Mirini</taxon>
        <taxon>Lygus</taxon>
    </lineage>
</organism>
<dbReference type="GO" id="GO:0016874">
    <property type="term" value="F:ligase activity"/>
    <property type="evidence" value="ECO:0007669"/>
    <property type="project" value="UniProtKB-KW"/>
</dbReference>